<evidence type="ECO:0000313" key="7">
    <source>
        <dbReference type="Proteomes" id="UP001408356"/>
    </source>
</evidence>
<reference evidence="6 7" key="1">
    <citation type="journal article" date="2024" name="J. Plant Pathol.">
        <title>Sequence and assembly of the genome of Seiridium unicorne, isolate CBS 538.82, causal agent of cypress canker disease.</title>
        <authorList>
            <person name="Scali E."/>
            <person name="Rocca G.D."/>
            <person name="Danti R."/>
            <person name="Garbelotto M."/>
            <person name="Barberini S."/>
            <person name="Baroncelli R."/>
            <person name="Emiliani G."/>
        </authorList>
    </citation>
    <scope>NUCLEOTIDE SEQUENCE [LARGE SCALE GENOMIC DNA]</scope>
    <source>
        <strain evidence="6 7">BM-138-508</strain>
    </source>
</reference>
<evidence type="ECO:0000256" key="2">
    <source>
        <dbReference type="ARBA" id="ARBA00022692"/>
    </source>
</evidence>
<evidence type="ECO:0000256" key="4">
    <source>
        <dbReference type="ARBA" id="ARBA00023136"/>
    </source>
</evidence>
<proteinExistence type="predicted"/>
<evidence type="ECO:0000256" key="1">
    <source>
        <dbReference type="ARBA" id="ARBA00004141"/>
    </source>
</evidence>
<organism evidence="6 7">
    <name type="scientific">Seiridium unicorne</name>
    <dbReference type="NCBI Taxonomy" id="138068"/>
    <lineage>
        <taxon>Eukaryota</taxon>
        <taxon>Fungi</taxon>
        <taxon>Dikarya</taxon>
        <taxon>Ascomycota</taxon>
        <taxon>Pezizomycotina</taxon>
        <taxon>Sordariomycetes</taxon>
        <taxon>Xylariomycetidae</taxon>
        <taxon>Amphisphaeriales</taxon>
        <taxon>Sporocadaceae</taxon>
        <taxon>Seiridium</taxon>
    </lineage>
</organism>
<keyword evidence="4 5" id="KW-0472">Membrane</keyword>
<evidence type="ECO:0000256" key="3">
    <source>
        <dbReference type="ARBA" id="ARBA00022989"/>
    </source>
</evidence>
<gene>
    <name evidence="6" type="ORF">SUNI508_13754</name>
</gene>
<protein>
    <submittedName>
        <fullName evidence="6">SpoF</fullName>
    </submittedName>
</protein>
<keyword evidence="7" id="KW-1185">Reference proteome</keyword>
<feature type="transmembrane region" description="Helical" evidence="5">
    <location>
        <begin position="67"/>
        <end position="89"/>
    </location>
</feature>
<dbReference type="PANTHER" id="PTHR23502">
    <property type="entry name" value="MAJOR FACILITATOR SUPERFAMILY"/>
    <property type="match status" value="1"/>
</dbReference>
<dbReference type="EMBL" id="JARVKF010000044">
    <property type="protein sequence ID" value="KAK9424301.1"/>
    <property type="molecule type" value="Genomic_DNA"/>
</dbReference>
<evidence type="ECO:0000313" key="6">
    <source>
        <dbReference type="EMBL" id="KAK9424301.1"/>
    </source>
</evidence>
<dbReference type="PANTHER" id="PTHR23502:SF60">
    <property type="entry name" value="MAJOR FACILITATOR SUPERFAMILY (MFS) PROFILE DOMAIN-CONTAINING PROTEIN-RELATED"/>
    <property type="match status" value="1"/>
</dbReference>
<keyword evidence="2 5" id="KW-0812">Transmembrane</keyword>
<accession>A0ABR2VCR4</accession>
<keyword evidence="3 5" id="KW-1133">Transmembrane helix</keyword>
<comment type="subcellular location">
    <subcellularLocation>
        <location evidence="1">Membrane</location>
        <topology evidence="1">Multi-pass membrane protein</topology>
    </subcellularLocation>
</comment>
<sequence length="128" mass="13947">MLPAALLVPVGLVLYGWSAERHTHWLIPDIGVAIYATGLIMSYQCTQAYIIDCYISHAASSMSALMIVRSITGFTFPIFAPTLVAKWGYGLANTWLAGFATVMGLGIPLILKLYGPYLRAKSSYIAEQ</sequence>
<dbReference type="InterPro" id="IPR036259">
    <property type="entry name" value="MFS_trans_sf"/>
</dbReference>
<comment type="caution">
    <text evidence="6">The sequence shown here is derived from an EMBL/GenBank/DDBJ whole genome shotgun (WGS) entry which is preliminary data.</text>
</comment>
<name>A0ABR2VCR4_9PEZI</name>
<dbReference type="SUPFAM" id="SSF103473">
    <property type="entry name" value="MFS general substrate transporter"/>
    <property type="match status" value="1"/>
</dbReference>
<dbReference type="Proteomes" id="UP001408356">
    <property type="component" value="Unassembled WGS sequence"/>
</dbReference>
<evidence type="ECO:0000256" key="5">
    <source>
        <dbReference type="SAM" id="Phobius"/>
    </source>
</evidence>
<feature type="transmembrane region" description="Helical" evidence="5">
    <location>
        <begin position="95"/>
        <end position="114"/>
    </location>
</feature>